<dbReference type="Gene3D" id="3.90.230.10">
    <property type="entry name" value="Creatinase/methionine aminopeptidase superfamily"/>
    <property type="match status" value="1"/>
</dbReference>
<feature type="binding site" evidence="6">
    <location>
        <position position="174"/>
    </location>
    <ligand>
        <name>substrate</name>
    </ligand>
</feature>
<comment type="catalytic activity">
    <reaction evidence="6 7">
        <text>Release of N-terminal amino acids, preferentially methionine, from peptides and arylamides.</text>
        <dbReference type="EC" id="3.4.11.18"/>
    </reaction>
</comment>
<feature type="domain" description="Peptidase M24" evidence="8">
    <location>
        <begin position="12"/>
        <end position="237"/>
    </location>
</feature>
<dbReference type="GO" id="GO:0006508">
    <property type="term" value="P:proteolysis"/>
    <property type="evidence" value="ECO:0007669"/>
    <property type="project" value="UniProtKB-KW"/>
</dbReference>
<feature type="binding site" evidence="6">
    <location>
        <position position="93"/>
    </location>
    <ligand>
        <name>a divalent metal cation</name>
        <dbReference type="ChEBI" id="CHEBI:60240"/>
        <label>1</label>
    </ligand>
</feature>
<evidence type="ECO:0000256" key="2">
    <source>
        <dbReference type="ARBA" id="ARBA00022438"/>
    </source>
</evidence>
<name>A0A7S6WNA3_9SPIR</name>
<dbReference type="PROSITE" id="PS00680">
    <property type="entry name" value="MAP_1"/>
    <property type="match status" value="1"/>
</dbReference>
<evidence type="ECO:0000259" key="8">
    <source>
        <dbReference type="Pfam" id="PF00557"/>
    </source>
</evidence>
<evidence type="ECO:0000256" key="1">
    <source>
        <dbReference type="ARBA" id="ARBA00002521"/>
    </source>
</evidence>
<dbReference type="EC" id="3.4.11.18" evidence="6 7"/>
<dbReference type="NCBIfam" id="TIGR00500">
    <property type="entry name" value="met_pdase_I"/>
    <property type="match status" value="1"/>
</dbReference>
<evidence type="ECO:0000256" key="3">
    <source>
        <dbReference type="ARBA" id="ARBA00022670"/>
    </source>
</evidence>
<evidence type="ECO:0000313" key="9">
    <source>
        <dbReference type="EMBL" id="QOW60329.1"/>
    </source>
</evidence>
<evidence type="ECO:0000256" key="4">
    <source>
        <dbReference type="ARBA" id="ARBA00022723"/>
    </source>
</evidence>
<organism evidence="9 10">
    <name type="scientific">Treponema pedis</name>
    <dbReference type="NCBI Taxonomy" id="409322"/>
    <lineage>
        <taxon>Bacteria</taxon>
        <taxon>Pseudomonadati</taxon>
        <taxon>Spirochaetota</taxon>
        <taxon>Spirochaetia</taxon>
        <taxon>Spirochaetales</taxon>
        <taxon>Treponemataceae</taxon>
        <taxon>Treponema</taxon>
    </lineage>
</organism>
<dbReference type="AlphaFoldDB" id="A0A7S6WNA3"/>
<gene>
    <name evidence="6 9" type="primary">map</name>
    <name evidence="9" type="ORF">IFE08_10965</name>
</gene>
<keyword evidence="3 6" id="KW-0645">Protease</keyword>
<evidence type="ECO:0000256" key="6">
    <source>
        <dbReference type="HAMAP-Rule" id="MF_01974"/>
    </source>
</evidence>
<comment type="cofactor">
    <cofactor evidence="6">
        <name>Co(2+)</name>
        <dbReference type="ChEBI" id="CHEBI:48828"/>
    </cofactor>
    <cofactor evidence="6">
        <name>Zn(2+)</name>
        <dbReference type="ChEBI" id="CHEBI:29105"/>
    </cofactor>
    <cofactor evidence="6">
        <name>Mn(2+)</name>
        <dbReference type="ChEBI" id="CHEBI:29035"/>
    </cofactor>
    <cofactor evidence="6">
        <name>Fe(2+)</name>
        <dbReference type="ChEBI" id="CHEBI:29033"/>
    </cofactor>
    <text evidence="6">Binds 2 divalent metal cations per subunit. Has a high-affinity and a low affinity metal-binding site. The true nature of the physiological cofactor is under debate. The enzyme is active with cobalt, zinc, manganese or divalent iron ions. Most likely, methionine aminopeptidases function as mononuclear Fe(2+)-metalloproteases under physiological conditions, and the catalytically relevant metal-binding site has been assigned to the histidine-containing high-affinity site.</text>
</comment>
<dbReference type="Proteomes" id="UP000593915">
    <property type="component" value="Chromosome"/>
</dbReference>
<dbReference type="SUPFAM" id="SSF55920">
    <property type="entry name" value="Creatinase/aminopeptidase"/>
    <property type="match status" value="1"/>
</dbReference>
<dbReference type="GeneID" id="301091018"/>
<feature type="binding site" evidence="6">
    <location>
        <position position="232"/>
    </location>
    <ligand>
        <name>a divalent metal cation</name>
        <dbReference type="ChEBI" id="CHEBI:60240"/>
        <label>2</label>
        <note>catalytic</note>
    </ligand>
</feature>
<dbReference type="InterPro" id="IPR001714">
    <property type="entry name" value="Pept_M24_MAP"/>
</dbReference>
<feature type="binding site" evidence="6">
    <location>
        <position position="167"/>
    </location>
    <ligand>
        <name>a divalent metal cation</name>
        <dbReference type="ChEBI" id="CHEBI:60240"/>
        <label>2</label>
        <note>catalytic</note>
    </ligand>
</feature>
<sequence>MIIIKTPEQIDGIRKSCKALARLFEELKPVIVPGKTTKELDDFCTAYIKKIGGKPAWYSEGFPGAACISINEEVIHGLPGKRVVKDGDLVSMDIGIDLNGYISDACVTYPIGNVSKDKLKLLEITTKCLYAGIEACKAGNRVSDISKAVYNLASAHNYGVVYEYCGHGVGLGVHEDPSIPNVVEKMRPNPRLRAGMVVAIEPMINMGTADVKVKEDGWTVITADNSVSCHMEHTVAIFEDRTEILSKL</sequence>
<dbReference type="CDD" id="cd01086">
    <property type="entry name" value="MetAP1"/>
    <property type="match status" value="1"/>
</dbReference>
<feature type="binding site" evidence="6">
    <location>
        <position position="104"/>
    </location>
    <ligand>
        <name>a divalent metal cation</name>
        <dbReference type="ChEBI" id="CHEBI:60240"/>
        <label>2</label>
        <note>catalytic</note>
    </ligand>
</feature>
<protein>
    <recommendedName>
        <fullName evidence="6 7">Methionine aminopeptidase</fullName>
        <shortName evidence="6">MAP</shortName>
        <shortName evidence="6">MetAP</shortName>
        <ecNumber evidence="6 7">3.4.11.18</ecNumber>
    </recommendedName>
    <alternativeName>
        <fullName evidence="6">Peptidase M</fullName>
    </alternativeName>
</protein>
<dbReference type="GO" id="GO:0005829">
    <property type="term" value="C:cytosol"/>
    <property type="evidence" value="ECO:0007669"/>
    <property type="project" value="TreeGrafter"/>
</dbReference>
<evidence type="ECO:0000256" key="5">
    <source>
        <dbReference type="ARBA" id="ARBA00022801"/>
    </source>
</evidence>
<dbReference type="PANTHER" id="PTHR43330:SF27">
    <property type="entry name" value="METHIONINE AMINOPEPTIDASE"/>
    <property type="match status" value="1"/>
</dbReference>
<dbReference type="RefSeq" id="WP_020966359.1">
    <property type="nucleotide sequence ID" value="NZ_CP045670.1"/>
</dbReference>
<dbReference type="GO" id="GO:0004239">
    <property type="term" value="F:initiator methionyl aminopeptidase activity"/>
    <property type="evidence" value="ECO:0007669"/>
    <property type="project" value="UniProtKB-UniRule"/>
</dbReference>
<feature type="binding site" evidence="6">
    <location>
        <position position="76"/>
    </location>
    <ligand>
        <name>substrate</name>
    </ligand>
</feature>
<feature type="binding site" evidence="6">
    <location>
        <position position="201"/>
    </location>
    <ligand>
        <name>a divalent metal cation</name>
        <dbReference type="ChEBI" id="CHEBI:60240"/>
        <label>2</label>
        <note>catalytic</note>
    </ligand>
</feature>
<feature type="binding site" evidence="6">
    <location>
        <position position="104"/>
    </location>
    <ligand>
        <name>a divalent metal cation</name>
        <dbReference type="ChEBI" id="CHEBI:60240"/>
        <label>1</label>
    </ligand>
</feature>
<evidence type="ECO:0000256" key="7">
    <source>
        <dbReference type="RuleBase" id="RU003653"/>
    </source>
</evidence>
<comment type="similarity">
    <text evidence="6">Belongs to the peptidase M24A family. Methionine aminopeptidase type 1 subfamily.</text>
</comment>
<dbReference type="InterPro" id="IPR000994">
    <property type="entry name" value="Pept_M24"/>
</dbReference>
<accession>A0A7S6WNA3</accession>
<dbReference type="InterPro" id="IPR036005">
    <property type="entry name" value="Creatinase/aminopeptidase-like"/>
</dbReference>
<feature type="binding site" evidence="6">
    <location>
        <position position="232"/>
    </location>
    <ligand>
        <name>a divalent metal cation</name>
        <dbReference type="ChEBI" id="CHEBI:60240"/>
        <label>1</label>
    </ligand>
</feature>
<comment type="subunit">
    <text evidence="6">Monomer.</text>
</comment>
<keyword evidence="2 6" id="KW-0031">Aminopeptidase</keyword>
<dbReference type="GO" id="GO:0070006">
    <property type="term" value="F:metalloaminopeptidase activity"/>
    <property type="evidence" value="ECO:0007669"/>
    <property type="project" value="UniProtKB-UniRule"/>
</dbReference>
<dbReference type="PANTHER" id="PTHR43330">
    <property type="entry name" value="METHIONINE AMINOPEPTIDASE"/>
    <property type="match status" value="1"/>
</dbReference>
<proteinExistence type="inferred from homology"/>
<dbReference type="Pfam" id="PF00557">
    <property type="entry name" value="Peptidase_M24"/>
    <property type="match status" value="1"/>
</dbReference>
<keyword evidence="4 6" id="KW-0479">Metal-binding</keyword>
<evidence type="ECO:0000313" key="10">
    <source>
        <dbReference type="Proteomes" id="UP000593915"/>
    </source>
</evidence>
<keyword evidence="5 6" id="KW-0378">Hydrolase</keyword>
<dbReference type="PRINTS" id="PR00599">
    <property type="entry name" value="MAPEPTIDASE"/>
</dbReference>
<comment type="function">
    <text evidence="1 6">Removes the N-terminal methionine from nascent proteins. The N-terminal methionine is often cleaved when the second residue in the primary sequence is small and uncharged (Met-Ala-, Cys, Gly, Pro, Ser, Thr, or Val). Requires deformylation of the N(alpha)-formylated initiator methionine before it can be hydrolyzed.</text>
</comment>
<dbReference type="GO" id="GO:0046872">
    <property type="term" value="F:metal ion binding"/>
    <property type="evidence" value="ECO:0007669"/>
    <property type="project" value="UniProtKB-UniRule"/>
</dbReference>
<dbReference type="EMBL" id="CP061839">
    <property type="protein sequence ID" value="QOW60329.1"/>
    <property type="molecule type" value="Genomic_DNA"/>
</dbReference>
<reference evidence="9 10" key="1">
    <citation type="submission" date="2020-09" db="EMBL/GenBank/DDBJ databases">
        <title>Characterization of Treponema spp. from bovine digital dermatitis in Korea.</title>
        <authorList>
            <person name="Espiritu H.M."/>
            <person name="Cho Y.I."/>
            <person name="Mamuad L."/>
        </authorList>
    </citation>
    <scope>NUCLEOTIDE SEQUENCE [LARGE SCALE GENOMIC DNA]</scope>
    <source>
        <strain evidence="9 10">KS1</strain>
    </source>
</reference>
<dbReference type="HAMAP" id="MF_01974">
    <property type="entry name" value="MetAP_1"/>
    <property type="match status" value="1"/>
</dbReference>
<dbReference type="InterPro" id="IPR002467">
    <property type="entry name" value="Pept_M24A_MAP1"/>
</dbReference>